<dbReference type="RefSeq" id="WP_052552768.1">
    <property type="nucleotide sequence ID" value="NZ_JMCC02000064.1"/>
</dbReference>
<proteinExistence type="predicted"/>
<reference evidence="2 3" key="1">
    <citation type="submission" date="2014-12" db="EMBL/GenBank/DDBJ databases">
        <title>Genome assembly of Enhygromyxa salina DSM 15201.</title>
        <authorList>
            <person name="Sharma G."/>
            <person name="Subramanian S."/>
        </authorList>
    </citation>
    <scope>NUCLEOTIDE SEQUENCE [LARGE SCALE GENOMIC DNA]</scope>
    <source>
        <strain evidence="2 3">DSM 15201</strain>
    </source>
</reference>
<comment type="caution">
    <text evidence="2">The sequence shown here is derived from an EMBL/GenBank/DDBJ whole genome shotgun (WGS) entry which is preliminary data.</text>
</comment>
<sequence length="760" mass="82076">MLGAALAVAGCAPDDGPQGEDEVGGTGDLGGELGPGGPGCDENWVALDGAAPPAPDAELPEFQALVAGEPTGTLDVSAVPAAPLVAPPPTLATREPMTLGWDEFVEAYADPWPGGWLIDGDQFVTSQQLRDIYQVLTNDQESPGPRLLAFSDEIFDEVWSEPRKLELTWCVGVVFPQPNLQPNNDAAAEKHQERYERILRGMEHGTKAWERATGVNFVHLAEFDDPAGGIGSGSCQPGQNNIHFRVRMGISDECAGPCAGVTNATPITEFDPQWAGPDNPGGFERELLFGPRALDSEQEMQITARHELGHVLGFAHEHLAFDQDVCNEFTVWRSLTPPDPKSVMANDTCPGAAKDQPRLSGFDRLGAFYQYSRARRNPLMMGGASLVHDYAYDGSERPGIAWFTPLDNAIQQWTSTGSPGQAITFSAVERCLDGQPPPCGGAVETSVGLRPSPLFVSGTSNDLDLLLLGPGTGLPDFLVTNDGTSYSSAAFGGPDFTIPVIGAFGHEIDDQIIVYRPGPASDSLLDPRSGAVHPADYADYAFPIPARFRGFGGGGNDVLWYQPDAQTIEIWEWGQIPEFSFERQGPVPGQSIELEPDVEYMPLIGDFNGDDRTDLFWYAPGLPTDWLWLSVSPQFTVIFDRFERQVMSEFRPLIGDFNGDGIDDIFWYAARSETPDALSVIWQFDEGGGHTPRVFSINGDYAPVVGDFDDDGCSDILWHDPADPDHVSPLWRCVGGDAFACDPPVEAPPDGFPIGSGLYG</sequence>
<feature type="compositionally biased region" description="Gly residues" evidence="1">
    <location>
        <begin position="24"/>
        <end position="39"/>
    </location>
</feature>
<evidence type="ECO:0008006" key="4">
    <source>
        <dbReference type="Google" id="ProtNLM"/>
    </source>
</evidence>
<feature type="compositionally biased region" description="Low complexity" evidence="1">
    <location>
        <begin position="46"/>
        <end position="56"/>
    </location>
</feature>
<dbReference type="GO" id="GO:0008237">
    <property type="term" value="F:metallopeptidase activity"/>
    <property type="evidence" value="ECO:0007669"/>
    <property type="project" value="InterPro"/>
</dbReference>
<dbReference type="SUPFAM" id="SSF55486">
    <property type="entry name" value="Metalloproteases ('zincins'), catalytic domain"/>
    <property type="match status" value="1"/>
</dbReference>
<dbReference type="EMBL" id="JMCC02000064">
    <property type="protein sequence ID" value="KIG14865.1"/>
    <property type="molecule type" value="Genomic_DNA"/>
</dbReference>
<evidence type="ECO:0000313" key="2">
    <source>
        <dbReference type="EMBL" id="KIG14865.1"/>
    </source>
</evidence>
<gene>
    <name evidence="2" type="ORF">DB30_06247</name>
</gene>
<dbReference type="Proteomes" id="UP000031599">
    <property type="component" value="Unassembled WGS sequence"/>
</dbReference>
<organism evidence="2 3">
    <name type="scientific">Enhygromyxa salina</name>
    <dbReference type="NCBI Taxonomy" id="215803"/>
    <lineage>
        <taxon>Bacteria</taxon>
        <taxon>Pseudomonadati</taxon>
        <taxon>Myxococcota</taxon>
        <taxon>Polyangia</taxon>
        <taxon>Nannocystales</taxon>
        <taxon>Nannocystaceae</taxon>
        <taxon>Enhygromyxa</taxon>
    </lineage>
</organism>
<dbReference type="Gene3D" id="2.130.10.130">
    <property type="entry name" value="Integrin alpha, N-terminal"/>
    <property type="match status" value="1"/>
</dbReference>
<accession>A0A0C2CZ03</accession>
<evidence type="ECO:0000256" key="1">
    <source>
        <dbReference type="SAM" id="MobiDB-lite"/>
    </source>
</evidence>
<dbReference type="Gene3D" id="3.40.390.10">
    <property type="entry name" value="Collagenase (Catalytic Domain)"/>
    <property type="match status" value="1"/>
</dbReference>
<dbReference type="SUPFAM" id="SSF69318">
    <property type="entry name" value="Integrin alpha N-terminal domain"/>
    <property type="match status" value="1"/>
</dbReference>
<feature type="region of interest" description="Disordered" evidence="1">
    <location>
        <begin position="8"/>
        <end position="56"/>
    </location>
</feature>
<evidence type="ECO:0000313" key="3">
    <source>
        <dbReference type="Proteomes" id="UP000031599"/>
    </source>
</evidence>
<dbReference type="InterPro" id="IPR028994">
    <property type="entry name" value="Integrin_alpha_N"/>
</dbReference>
<name>A0A0C2CZ03_9BACT</name>
<dbReference type="AlphaFoldDB" id="A0A0C2CZ03"/>
<dbReference type="InterPro" id="IPR024079">
    <property type="entry name" value="MetalloPept_cat_dom_sf"/>
</dbReference>
<protein>
    <recommendedName>
        <fullName evidence="4">FG-GAP repeat protein</fullName>
    </recommendedName>
</protein>